<dbReference type="PANTHER" id="PTHR38123">
    <property type="entry name" value="CELL WALL SERINE-THREONINE-RICH GALACTOMANNOPROTEIN MP1 (AFU_ORTHOLOGUE AFUA_4G03240)"/>
    <property type="match status" value="1"/>
</dbReference>
<keyword evidence="3" id="KW-1185">Reference proteome</keyword>
<organism evidence="2 3">
    <name type="scientific">Leucocoprinus birnbaumii</name>
    <dbReference type="NCBI Taxonomy" id="56174"/>
    <lineage>
        <taxon>Eukaryota</taxon>
        <taxon>Fungi</taxon>
        <taxon>Dikarya</taxon>
        <taxon>Basidiomycota</taxon>
        <taxon>Agaricomycotina</taxon>
        <taxon>Agaricomycetes</taxon>
        <taxon>Agaricomycetidae</taxon>
        <taxon>Agaricales</taxon>
        <taxon>Agaricineae</taxon>
        <taxon>Agaricaceae</taxon>
        <taxon>Leucocoprinus</taxon>
    </lineage>
</organism>
<feature type="signal peptide" evidence="1">
    <location>
        <begin position="1"/>
        <end position="18"/>
    </location>
</feature>
<protein>
    <submittedName>
        <fullName evidence="2">Uncharacterized protein</fullName>
    </submittedName>
</protein>
<proteinExistence type="predicted"/>
<gene>
    <name evidence="2" type="ORF">NP233_g6260</name>
</gene>
<dbReference type="PANTHER" id="PTHR38123:SF1">
    <property type="entry name" value="HYDROPHOBIC SURFACE BINDING PROTEIN"/>
    <property type="match status" value="1"/>
</dbReference>
<dbReference type="Pfam" id="PF12296">
    <property type="entry name" value="HsbA"/>
    <property type="match status" value="1"/>
</dbReference>
<dbReference type="Gene3D" id="1.20.1280.140">
    <property type="match status" value="1"/>
</dbReference>
<keyword evidence="1" id="KW-0732">Signal</keyword>
<feature type="chain" id="PRO_5042171389" evidence="1">
    <location>
        <begin position="19"/>
        <end position="178"/>
    </location>
</feature>
<evidence type="ECO:0000256" key="1">
    <source>
        <dbReference type="SAM" id="SignalP"/>
    </source>
</evidence>
<evidence type="ECO:0000313" key="2">
    <source>
        <dbReference type="EMBL" id="KAJ3567597.1"/>
    </source>
</evidence>
<dbReference type="EMBL" id="JANIEX010000402">
    <property type="protein sequence ID" value="KAJ3567597.1"/>
    <property type="molecule type" value="Genomic_DNA"/>
</dbReference>
<reference evidence="2" key="1">
    <citation type="submission" date="2022-07" db="EMBL/GenBank/DDBJ databases">
        <title>Genome Sequence of Leucocoprinus birnbaumii.</title>
        <authorList>
            <person name="Buettner E."/>
        </authorList>
    </citation>
    <scope>NUCLEOTIDE SEQUENCE</scope>
    <source>
        <strain evidence="2">VT141</strain>
    </source>
</reference>
<sequence>MQFKSLFVVISAVAAVFAASSVTDVANGVADIDSKVADLEKLLQAFPQTGGTFEQAKAIHNTVDDVLKAIDATKTTADDVNDIVSVADGQKIMDAFHNMEPVIKNALQTLDEKKDSLSSIGVGRVQAIIQLDLQHLLDAVVGLAGSLLAKSPADCKPEAQGISLDIQAAIKASIKLFA</sequence>
<dbReference type="InterPro" id="IPR021054">
    <property type="entry name" value="Cell_wall_mannoprotein_1"/>
</dbReference>
<accession>A0AAD5VSI7</accession>
<dbReference type="Proteomes" id="UP001213000">
    <property type="component" value="Unassembled WGS sequence"/>
</dbReference>
<comment type="caution">
    <text evidence="2">The sequence shown here is derived from an EMBL/GenBank/DDBJ whole genome shotgun (WGS) entry which is preliminary data.</text>
</comment>
<dbReference type="GO" id="GO:0005576">
    <property type="term" value="C:extracellular region"/>
    <property type="evidence" value="ECO:0007669"/>
    <property type="project" value="TreeGrafter"/>
</dbReference>
<dbReference type="AlphaFoldDB" id="A0AAD5VSI7"/>
<evidence type="ECO:0000313" key="3">
    <source>
        <dbReference type="Proteomes" id="UP001213000"/>
    </source>
</evidence>
<name>A0AAD5VSI7_9AGAR</name>